<dbReference type="EMBL" id="OX459120">
    <property type="protein sequence ID" value="CAI9097442.1"/>
    <property type="molecule type" value="Genomic_DNA"/>
</dbReference>
<dbReference type="PANTHER" id="PTHR35496">
    <property type="entry name" value="2S SEED STORAGE PROTEIN 1-RELATED"/>
    <property type="match status" value="1"/>
</dbReference>
<name>A0AAV1CS35_OLDCO</name>
<reference evidence="6" key="1">
    <citation type="submission" date="2023-03" db="EMBL/GenBank/DDBJ databases">
        <authorList>
            <person name="Julca I."/>
        </authorList>
    </citation>
    <scope>NUCLEOTIDE SEQUENCE</scope>
</reference>
<protein>
    <submittedName>
        <fullName evidence="6">OLC1v1033873C1</fullName>
    </submittedName>
</protein>
<dbReference type="InterPro" id="IPR036312">
    <property type="entry name" value="Bifun_inhib/LTP/seed_sf"/>
</dbReference>
<dbReference type="Pfam" id="PF00234">
    <property type="entry name" value="Tryp_alpha_amyl"/>
    <property type="match status" value="1"/>
</dbReference>
<evidence type="ECO:0000259" key="5">
    <source>
        <dbReference type="SMART" id="SM00499"/>
    </source>
</evidence>
<dbReference type="InterPro" id="IPR016140">
    <property type="entry name" value="Bifunc_inhib/LTP/seed_store"/>
</dbReference>
<evidence type="ECO:0000313" key="6">
    <source>
        <dbReference type="EMBL" id="CAI9097442.1"/>
    </source>
</evidence>
<proteinExistence type="inferred from homology"/>
<keyword evidence="4" id="KW-0732">Signal</keyword>
<feature type="chain" id="PRO_5043639864" evidence="4">
    <location>
        <begin position="22"/>
        <end position="164"/>
    </location>
</feature>
<feature type="domain" description="Bifunctional inhibitor/plant lipid transfer protein/seed storage helical" evidence="5">
    <location>
        <begin position="50"/>
        <end position="162"/>
    </location>
</feature>
<keyword evidence="2" id="KW-0758">Storage protein</keyword>
<keyword evidence="7" id="KW-1185">Reference proteome</keyword>
<dbReference type="Proteomes" id="UP001161247">
    <property type="component" value="Chromosome 3"/>
</dbReference>
<keyword evidence="3" id="KW-0708">Seed storage protein</keyword>
<dbReference type="SMART" id="SM00499">
    <property type="entry name" value="AAI"/>
    <property type="match status" value="1"/>
</dbReference>
<dbReference type="InterPro" id="IPR000617">
    <property type="entry name" value="Napin/2SS/CON"/>
</dbReference>
<evidence type="ECO:0000256" key="3">
    <source>
        <dbReference type="ARBA" id="ARBA00023129"/>
    </source>
</evidence>
<evidence type="ECO:0000313" key="7">
    <source>
        <dbReference type="Proteomes" id="UP001161247"/>
    </source>
</evidence>
<sequence>MGKYLVFIAAMMVAVTCLAQATKFTITTTLDDDNEEVSMINQSGRGQQECQSQIRQQMRQIRNCQRYLDIRSQQQQGGDDEMKIEVYAGVDQAPRLPWQEYQRRCCNVIQNMPEQCRCEAVRMGLRMQARQEQGGWQSQRMDQMRQLASSLPQECNVGQQQCRV</sequence>
<gene>
    <name evidence="6" type="ORF">OLC1_LOCUS7928</name>
</gene>
<dbReference type="AlphaFoldDB" id="A0AAV1CS35"/>
<evidence type="ECO:0000256" key="2">
    <source>
        <dbReference type="ARBA" id="ARBA00022761"/>
    </source>
</evidence>
<evidence type="ECO:0000256" key="4">
    <source>
        <dbReference type="SAM" id="SignalP"/>
    </source>
</evidence>
<feature type="signal peptide" evidence="4">
    <location>
        <begin position="1"/>
        <end position="21"/>
    </location>
</feature>
<comment type="similarity">
    <text evidence="1">Belongs to the 2S seed storage albumins family.</text>
</comment>
<dbReference type="GO" id="GO:0045735">
    <property type="term" value="F:nutrient reservoir activity"/>
    <property type="evidence" value="ECO:0007669"/>
    <property type="project" value="UniProtKB-KW"/>
</dbReference>
<dbReference type="PANTHER" id="PTHR35496:SF4">
    <property type="entry name" value="2S SULFUR-RICH SEED STORAGE PROTEIN 2-LIKE"/>
    <property type="match status" value="1"/>
</dbReference>
<dbReference type="SUPFAM" id="SSF47699">
    <property type="entry name" value="Bifunctional inhibitor/lipid-transfer protein/seed storage 2S albumin"/>
    <property type="match status" value="1"/>
</dbReference>
<accession>A0AAV1CS35</accession>
<organism evidence="6 7">
    <name type="scientific">Oldenlandia corymbosa var. corymbosa</name>
    <dbReference type="NCBI Taxonomy" id="529605"/>
    <lineage>
        <taxon>Eukaryota</taxon>
        <taxon>Viridiplantae</taxon>
        <taxon>Streptophyta</taxon>
        <taxon>Embryophyta</taxon>
        <taxon>Tracheophyta</taxon>
        <taxon>Spermatophyta</taxon>
        <taxon>Magnoliopsida</taxon>
        <taxon>eudicotyledons</taxon>
        <taxon>Gunneridae</taxon>
        <taxon>Pentapetalae</taxon>
        <taxon>asterids</taxon>
        <taxon>lamiids</taxon>
        <taxon>Gentianales</taxon>
        <taxon>Rubiaceae</taxon>
        <taxon>Rubioideae</taxon>
        <taxon>Spermacoceae</taxon>
        <taxon>Hedyotis-Oldenlandia complex</taxon>
        <taxon>Oldenlandia</taxon>
    </lineage>
</organism>
<dbReference type="Gene3D" id="1.10.110.10">
    <property type="entry name" value="Plant lipid-transfer and hydrophobic proteins"/>
    <property type="match status" value="1"/>
</dbReference>
<evidence type="ECO:0000256" key="1">
    <source>
        <dbReference type="ARBA" id="ARBA00008262"/>
    </source>
</evidence>